<dbReference type="GO" id="GO:0007076">
    <property type="term" value="P:mitotic chromosome condensation"/>
    <property type="evidence" value="ECO:0007669"/>
    <property type="project" value="TreeGrafter"/>
</dbReference>
<feature type="coiled-coil region" evidence="1">
    <location>
        <begin position="109"/>
        <end position="161"/>
    </location>
</feature>
<feature type="region of interest" description="Disordered" evidence="2">
    <location>
        <begin position="469"/>
        <end position="502"/>
    </location>
</feature>
<name>A0A1Y2J4U2_TRAC3</name>
<sequence>MEDDPHPTFAVHDDHPLALELASLRAAVSRYQHEAHATSLKLQRHSLEASQAIEHARALERENARLKEEVAVLRSNPDSSPTQASFQVPELTLALRRLSDKLTAVEETLLARTKELADARSELANAQHEIEAARALAEDARAREEEGLARERELLRRLKAAEEEQRMADLVVQEYAALVRKLEGRTRAASGSSTSSVDLQRSNNDSSATLVDSLAEGKSGLQRLLQEFNGQNERLEAEIAKLHGDNALLYKELEVARLGAEQDRSELAKAIHELDKHRADDNTATKMVSRYMKFSQSSTDKLQEAIDALKARHTATLATLNAEIAHLQRALEHERADSERIRSALDELTEDIAREAYGRRREVSLRLAFLGREEHLAESLRRWIRRSRESLERSSGHTGDGELDAMVLREGFSRAVLEADDLLETLNSQPSAEDDEPASGSIARLILAQDAVSSLTHELQEETVRRLKTERKLARLDPPDHAESSRAQHPPKFVAQPTPQRASFGQAERPMLVEQIPSPEDASAAPSTQSITARDHEISIDEIVIASSLDSLSKEPGSEPSEAVATETAATKKAPSPKTFSDHEEEALNGTAPATTEADTTTIVPETTPLSRLNNPSPADIPVPSQAQADDTLPVPFPVEPPPSGSDEVTRQDSTSSSSVSSHERPGITSDTSTSPSQPTSASETSRPSKASIPPPLQLDATDGSALSPLPTGAPSPTVDVHERPESSLLASLARVKHRYDKVQRGFRDCHLALKELKKALSEIPSPATTPASEMHALLRKAVDRLGDFNEDARVELEIRIADEERVASGYEALLSIPGAMSHSDESENVDTAQMLKDISAFVEGTDRAVAKATQSFGQKLDDLEHDIASIKRTLHELALSSSEDSLSATAPSARTSTSPSWSSWTPSFLSPPRSTSPAPTFGSVMTSPRLRHSSSFTRSREASASESPTDPLASLGLRIAVPSPVRSPTYGGLSAGAASGGPQRAGPRQRTTSGMFMLGLGMRSTSFGAGLGVHASASASKSSLASVGAGAAVSTSPNSSRLAAVSPRKSDESGGEEVRGADSDIE</sequence>
<feature type="coiled-coil region" evidence="1">
    <location>
        <begin position="218"/>
        <end position="280"/>
    </location>
</feature>
<accession>A0A1Y2J4U2</accession>
<evidence type="ECO:0000313" key="3">
    <source>
        <dbReference type="EMBL" id="OSD08396.1"/>
    </source>
</evidence>
<feature type="compositionally biased region" description="Pro residues" evidence="2">
    <location>
        <begin position="635"/>
        <end position="644"/>
    </location>
</feature>
<evidence type="ECO:0000256" key="1">
    <source>
        <dbReference type="SAM" id="Coils"/>
    </source>
</evidence>
<dbReference type="GO" id="GO:0000793">
    <property type="term" value="C:condensed chromosome"/>
    <property type="evidence" value="ECO:0007669"/>
    <property type="project" value="TreeGrafter"/>
</dbReference>
<dbReference type="EMBL" id="KZ084086">
    <property type="protein sequence ID" value="OSD08396.1"/>
    <property type="molecule type" value="Genomic_DNA"/>
</dbReference>
<evidence type="ECO:0000256" key="2">
    <source>
        <dbReference type="SAM" id="MobiDB-lite"/>
    </source>
</evidence>
<gene>
    <name evidence="3" type="ORF">PYCCODRAFT_1379918</name>
</gene>
<feature type="compositionally biased region" description="Low complexity" evidence="2">
    <location>
        <begin position="591"/>
        <end position="609"/>
    </location>
</feature>
<proteinExistence type="predicted"/>
<feature type="coiled-coil region" evidence="1">
    <location>
        <begin position="42"/>
        <end position="76"/>
    </location>
</feature>
<dbReference type="GO" id="GO:0000785">
    <property type="term" value="C:chromatin"/>
    <property type="evidence" value="ECO:0007669"/>
    <property type="project" value="TreeGrafter"/>
</dbReference>
<feature type="region of interest" description="Disordered" evidence="2">
    <location>
        <begin position="550"/>
        <end position="725"/>
    </location>
</feature>
<dbReference type="GO" id="GO:0000796">
    <property type="term" value="C:condensin complex"/>
    <property type="evidence" value="ECO:0007669"/>
    <property type="project" value="TreeGrafter"/>
</dbReference>
<feature type="compositionally biased region" description="Polar residues" evidence="2">
    <location>
        <begin position="914"/>
        <end position="927"/>
    </location>
</feature>
<dbReference type="PANTHER" id="PTHR43941:SF1">
    <property type="entry name" value="STRUCTURAL MAINTENANCE OF CHROMOSOMES PROTEIN 2"/>
    <property type="match status" value="1"/>
</dbReference>
<evidence type="ECO:0000313" key="4">
    <source>
        <dbReference type="Proteomes" id="UP000193067"/>
    </source>
</evidence>
<keyword evidence="4" id="KW-1185">Reference proteome</keyword>
<dbReference type="Proteomes" id="UP000193067">
    <property type="component" value="Unassembled WGS sequence"/>
</dbReference>
<protein>
    <submittedName>
        <fullName evidence="3">Uncharacterized protein</fullName>
    </submittedName>
</protein>
<dbReference type="AlphaFoldDB" id="A0A1Y2J4U2"/>
<dbReference type="GO" id="GO:0003682">
    <property type="term" value="F:chromatin binding"/>
    <property type="evidence" value="ECO:0007669"/>
    <property type="project" value="TreeGrafter"/>
</dbReference>
<feature type="compositionally biased region" description="Low complexity" evidence="2">
    <location>
        <begin position="669"/>
        <end position="686"/>
    </location>
</feature>
<organism evidence="3 4">
    <name type="scientific">Trametes coccinea (strain BRFM310)</name>
    <name type="common">Pycnoporus coccineus</name>
    <dbReference type="NCBI Taxonomy" id="1353009"/>
    <lineage>
        <taxon>Eukaryota</taxon>
        <taxon>Fungi</taxon>
        <taxon>Dikarya</taxon>
        <taxon>Basidiomycota</taxon>
        <taxon>Agaricomycotina</taxon>
        <taxon>Agaricomycetes</taxon>
        <taxon>Polyporales</taxon>
        <taxon>Polyporaceae</taxon>
        <taxon>Trametes</taxon>
    </lineage>
</organism>
<dbReference type="STRING" id="1353009.A0A1Y2J4U2"/>
<feature type="coiled-coil region" evidence="1">
    <location>
        <begin position="310"/>
        <end position="351"/>
    </location>
</feature>
<feature type="region of interest" description="Disordered" evidence="2">
    <location>
        <begin position="1019"/>
        <end position="1067"/>
    </location>
</feature>
<feature type="compositionally biased region" description="Low complexity" evidence="2">
    <location>
        <begin position="1019"/>
        <end position="1035"/>
    </location>
</feature>
<feature type="compositionally biased region" description="Low complexity" evidence="2">
    <location>
        <begin position="882"/>
        <end position="913"/>
    </location>
</feature>
<feature type="compositionally biased region" description="Low complexity" evidence="2">
    <location>
        <begin position="558"/>
        <end position="578"/>
    </location>
</feature>
<dbReference type="PANTHER" id="PTHR43941">
    <property type="entry name" value="STRUCTURAL MAINTENANCE OF CHROMOSOMES PROTEIN 2"/>
    <property type="match status" value="1"/>
</dbReference>
<reference evidence="3 4" key="1">
    <citation type="journal article" date="2015" name="Biotechnol. Biofuels">
        <title>Enhanced degradation of softwood versus hardwood by the white-rot fungus Pycnoporus coccineus.</title>
        <authorList>
            <person name="Couturier M."/>
            <person name="Navarro D."/>
            <person name="Chevret D."/>
            <person name="Henrissat B."/>
            <person name="Piumi F."/>
            <person name="Ruiz-Duenas F.J."/>
            <person name="Martinez A.T."/>
            <person name="Grigoriev I.V."/>
            <person name="Riley R."/>
            <person name="Lipzen A."/>
            <person name="Berrin J.G."/>
            <person name="Master E.R."/>
            <person name="Rosso M.N."/>
        </authorList>
    </citation>
    <scope>NUCLEOTIDE SEQUENCE [LARGE SCALE GENOMIC DNA]</scope>
    <source>
        <strain evidence="3 4">BRFM310</strain>
    </source>
</reference>
<feature type="compositionally biased region" description="Basic and acidic residues" evidence="2">
    <location>
        <begin position="1049"/>
        <end position="1067"/>
    </location>
</feature>
<feature type="region of interest" description="Disordered" evidence="2">
    <location>
        <begin position="882"/>
        <end position="952"/>
    </location>
</feature>
<keyword evidence="1" id="KW-0175">Coiled coil</keyword>
<feature type="compositionally biased region" description="Basic and acidic residues" evidence="2">
    <location>
        <begin position="469"/>
        <end position="486"/>
    </location>
</feature>
<dbReference type="OrthoDB" id="2592022at2759"/>